<comment type="caution">
    <text evidence="3">The sequence shown here is derived from an EMBL/GenBank/DDBJ whole genome shotgun (WGS) entry which is preliminary data.</text>
</comment>
<evidence type="ECO:0000259" key="2">
    <source>
        <dbReference type="PROSITE" id="PS51468"/>
    </source>
</evidence>
<dbReference type="RefSeq" id="WP_008541321.1">
    <property type="nucleotide sequence ID" value="NZ_JH604911.1"/>
</dbReference>
<dbReference type="PROSITE" id="PS50234">
    <property type="entry name" value="VWFA"/>
    <property type="match status" value="1"/>
</dbReference>
<accession>H3KD76</accession>
<dbReference type="Proteomes" id="UP000004956">
    <property type="component" value="Unassembled WGS sequence"/>
</dbReference>
<evidence type="ECO:0000259" key="1">
    <source>
        <dbReference type="PROSITE" id="PS50234"/>
    </source>
</evidence>
<dbReference type="PROSITE" id="PS51468">
    <property type="entry name" value="VIT"/>
    <property type="match status" value="1"/>
</dbReference>
<dbReference type="InterPro" id="IPR013694">
    <property type="entry name" value="VIT"/>
</dbReference>
<proteinExistence type="predicted"/>
<name>H3KD76_9BURK</name>
<dbReference type="HOGENOM" id="CLU_583368_0_0_4"/>
<dbReference type="InterPro" id="IPR002035">
    <property type="entry name" value="VWF_A"/>
</dbReference>
<dbReference type="EMBL" id="AFBQ01000091">
    <property type="protein sequence ID" value="EHY31927.1"/>
    <property type="molecule type" value="Genomic_DNA"/>
</dbReference>
<feature type="non-terminal residue" evidence="3">
    <location>
        <position position="1"/>
    </location>
</feature>
<dbReference type="PANTHER" id="PTHR45737">
    <property type="entry name" value="VON WILLEBRAND FACTOR A DOMAIN-CONTAINING PROTEIN 5A"/>
    <property type="match status" value="1"/>
</dbReference>
<dbReference type="PANTHER" id="PTHR45737:SF6">
    <property type="entry name" value="VON WILLEBRAND FACTOR A DOMAIN-CONTAINING PROTEIN 5A"/>
    <property type="match status" value="1"/>
</dbReference>
<dbReference type="AlphaFoldDB" id="H3KD76"/>
<gene>
    <name evidence="3" type="ORF">HMPREF9440_00682</name>
</gene>
<evidence type="ECO:0000313" key="4">
    <source>
        <dbReference type="Proteomes" id="UP000004956"/>
    </source>
</evidence>
<reference evidence="3 4" key="1">
    <citation type="submission" date="2011-11" db="EMBL/GenBank/DDBJ databases">
        <authorList>
            <person name="Weinstock G."/>
            <person name="Sodergren E."/>
            <person name="Clifton S."/>
            <person name="Fulton L."/>
            <person name="Fulton B."/>
            <person name="Courtney L."/>
            <person name="Fronick C."/>
            <person name="Harrison M."/>
            <person name="Strong C."/>
            <person name="Farmer C."/>
            <person name="Delahaunty K."/>
            <person name="Markovic C."/>
            <person name="Hall O."/>
            <person name="Minx P."/>
            <person name="Tomlinson C."/>
            <person name="Mitreva M."/>
            <person name="Hou S."/>
            <person name="Chen J."/>
            <person name="Wollam A."/>
            <person name="Pepin K.H."/>
            <person name="Johnson M."/>
            <person name="Bhonagiri V."/>
            <person name="Zhang X."/>
            <person name="Suruliraj S."/>
            <person name="Warren W."/>
            <person name="Chinwalla A."/>
            <person name="Mardis E.R."/>
            <person name="Wilson R.K."/>
        </authorList>
    </citation>
    <scope>NUCLEOTIDE SEQUENCE [LARGE SCALE GENOMIC DNA]</scope>
    <source>
        <strain evidence="3 4">YIT 11816</strain>
    </source>
</reference>
<dbReference type="OrthoDB" id="9784383at2"/>
<dbReference type="Gene3D" id="3.40.50.410">
    <property type="entry name" value="von Willebrand factor, type A domain"/>
    <property type="match status" value="1"/>
</dbReference>
<sequence>KDTYEEALKKGDTAAHLSVTREGLAVATFANLLPGEELTLEVESVARTTWCDGTVRIRVPVVVDARFDADGSAGGLPPEAVPVTDLAASYPLTIRATLSGAHTHGRISMPSHPGAKIVRVTGEGAERAEGEEKDEGKGEECGSVRIEQKGALDRDVVIRIDRLMPSGYAAVIPSRFHPRPLAVTRRDVPSTRSGEPLRLIVLADCSGSMEGLSIRQLRKALMTLPGLLLADDEIGLIAFGTEARHLQCFRPVRSCKSQWRTIVSQLEADMGGTMFDRAFRAALLGFAVRRTWDENGDAYVRDPFNAHMRVPNGEREVLLITDGEVYGVEARLKALAATGLRAHVLGVGTAPGDTLLSRLAQATRGSCRFVLPSEDAAPALAHLVNAARQDPPVDGDFPGTRVNRIMMVPDRKVKLDSTDLPDACPMTVSLLDALHTNPRDPLAHAWDHLEAAREIQRMEVMREVKLTP</sequence>
<dbReference type="SMART" id="SM00327">
    <property type="entry name" value="VWA"/>
    <property type="match status" value="1"/>
</dbReference>
<dbReference type="Pfam" id="PF00092">
    <property type="entry name" value="VWA"/>
    <property type="match status" value="1"/>
</dbReference>
<protein>
    <submittedName>
        <fullName evidence="3">von Willebrand factor type A domain protein</fullName>
    </submittedName>
</protein>
<keyword evidence="4" id="KW-1185">Reference proteome</keyword>
<dbReference type="SUPFAM" id="SSF53300">
    <property type="entry name" value="vWA-like"/>
    <property type="match status" value="1"/>
</dbReference>
<organism evidence="3 4">
    <name type="scientific">Sutterella parvirubra YIT 11816</name>
    <dbReference type="NCBI Taxonomy" id="762967"/>
    <lineage>
        <taxon>Bacteria</taxon>
        <taxon>Pseudomonadati</taxon>
        <taxon>Pseudomonadota</taxon>
        <taxon>Betaproteobacteria</taxon>
        <taxon>Burkholderiales</taxon>
        <taxon>Sutterellaceae</taxon>
        <taxon>Sutterella</taxon>
    </lineage>
</organism>
<dbReference type="InterPro" id="IPR036465">
    <property type="entry name" value="vWFA_dom_sf"/>
</dbReference>
<evidence type="ECO:0000313" key="3">
    <source>
        <dbReference type="EMBL" id="EHY31927.1"/>
    </source>
</evidence>
<feature type="domain" description="VIT" evidence="2">
    <location>
        <begin position="1"/>
        <end position="46"/>
    </location>
</feature>
<dbReference type="STRING" id="762967.HMPREF9440_00682"/>
<dbReference type="CDD" id="cd00198">
    <property type="entry name" value="vWFA"/>
    <property type="match status" value="1"/>
</dbReference>
<feature type="domain" description="VWFA" evidence="1">
    <location>
        <begin position="198"/>
        <end position="387"/>
    </location>
</feature>
<dbReference type="PATRIC" id="fig|762967.3.peg.551"/>